<evidence type="ECO:0000313" key="8">
    <source>
        <dbReference type="EMBL" id="MEW9500181.1"/>
    </source>
</evidence>
<proteinExistence type="inferred from homology"/>
<dbReference type="Gene3D" id="3.90.1150.10">
    <property type="entry name" value="Aspartate Aminotransferase, domain 1"/>
    <property type="match status" value="1"/>
</dbReference>
<dbReference type="InterPro" id="IPR015424">
    <property type="entry name" value="PyrdxlP-dep_Trfase"/>
</dbReference>
<dbReference type="InterPro" id="IPR015422">
    <property type="entry name" value="PyrdxlP-dep_Trfase_small"/>
</dbReference>
<feature type="domain" description="Aminotransferase class I/classII large" evidence="7">
    <location>
        <begin position="32"/>
        <end position="387"/>
    </location>
</feature>
<dbReference type="Pfam" id="PF00155">
    <property type="entry name" value="Aminotran_1_2"/>
    <property type="match status" value="1"/>
</dbReference>
<dbReference type="SUPFAM" id="SSF53383">
    <property type="entry name" value="PLP-dependent transferases"/>
    <property type="match status" value="1"/>
</dbReference>
<organism evidence="8 9">
    <name type="scientific">Jeotgalibacillus marinus</name>
    <dbReference type="NCBI Taxonomy" id="86667"/>
    <lineage>
        <taxon>Bacteria</taxon>
        <taxon>Bacillati</taxon>
        <taxon>Bacillota</taxon>
        <taxon>Bacilli</taxon>
        <taxon>Bacillales</taxon>
        <taxon>Caryophanaceae</taxon>
        <taxon>Jeotgalibacillus</taxon>
    </lineage>
</organism>
<dbReference type="EC" id="2.6.1.-" evidence="6"/>
<comment type="caution">
    <text evidence="8">The sequence shown here is derived from an EMBL/GenBank/DDBJ whole genome shotgun (WGS) entry which is preliminary data.</text>
</comment>
<accession>A0ABV3PZ88</accession>
<dbReference type="CDD" id="cd00609">
    <property type="entry name" value="AAT_like"/>
    <property type="match status" value="1"/>
</dbReference>
<reference evidence="8 9" key="1">
    <citation type="journal article" date="1979" name="Int. J. Syst. Evol. Microbiol.">
        <title>Bacillus globisporus subsp. marinus subsp. nov.</title>
        <authorList>
            <person name="Liu H."/>
        </authorList>
    </citation>
    <scope>NUCLEOTIDE SEQUENCE [LARGE SCALE GENOMIC DNA]</scope>
    <source>
        <strain evidence="8 9">DSM 1297</strain>
    </source>
</reference>
<evidence type="ECO:0000256" key="2">
    <source>
        <dbReference type="ARBA" id="ARBA00007441"/>
    </source>
</evidence>
<evidence type="ECO:0000256" key="6">
    <source>
        <dbReference type="RuleBase" id="RU000481"/>
    </source>
</evidence>
<sequence length="400" mass="43551">MKQLLANRVKALTPSTTLAITAKAKDLKAQGKDVIGLGAGEPDFNTPNHIIEAAYESMKAGETKYTPAAGTAELKNAIILKFKDDQKINYQANEIFVGSGAKHVLYCLFQAILNEDDEVIIPIPYWVSYPEQVKLAGGKPVYIEGKESNEYKITPDQLKAAISEKTKAIILNSPSNPTGMIYSRDELQEIGEICVEKGILVVSDEIYEKLTYGDNQHLSIASVSDQFKKQSVVINGVSKSHSMTGWRIGYAAGDQSIIKAMTNLASHSTSNPTTTAQFGALAAYTGTQQPVEDMRVAFEERLNKVIDTVNAIPGFRCLKPQGAFYLFPNVKEAATACGFETVDDFATDLLEQANVAIIPGSGFGANDNIRLSYATDLASLETAIKRISTYVENHYSLTKN</sequence>
<dbReference type="Proteomes" id="UP001556040">
    <property type="component" value="Unassembled WGS sequence"/>
</dbReference>
<dbReference type="RefSeq" id="WP_367777466.1">
    <property type="nucleotide sequence ID" value="NZ_JBFMIA010000001.1"/>
</dbReference>
<keyword evidence="9" id="KW-1185">Reference proteome</keyword>
<evidence type="ECO:0000259" key="7">
    <source>
        <dbReference type="Pfam" id="PF00155"/>
    </source>
</evidence>
<keyword evidence="5" id="KW-0663">Pyridoxal phosphate</keyword>
<dbReference type="PANTHER" id="PTHR46383">
    <property type="entry name" value="ASPARTATE AMINOTRANSFERASE"/>
    <property type="match status" value="1"/>
</dbReference>
<keyword evidence="3 6" id="KW-0032">Aminotransferase</keyword>
<dbReference type="PROSITE" id="PS00105">
    <property type="entry name" value="AA_TRANSFER_CLASS_1"/>
    <property type="match status" value="1"/>
</dbReference>
<dbReference type="Gene3D" id="3.40.640.10">
    <property type="entry name" value="Type I PLP-dependent aspartate aminotransferase-like (Major domain)"/>
    <property type="match status" value="1"/>
</dbReference>
<dbReference type="GO" id="GO:0008483">
    <property type="term" value="F:transaminase activity"/>
    <property type="evidence" value="ECO:0007669"/>
    <property type="project" value="UniProtKB-KW"/>
</dbReference>
<dbReference type="EMBL" id="JBFMIA010000001">
    <property type="protein sequence ID" value="MEW9500181.1"/>
    <property type="molecule type" value="Genomic_DNA"/>
</dbReference>
<dbReference type="InterPro" id="IPR050596">
    <property type="entry name" value="AspAT/PAT-like"/>
</dbReference>
<protein>
    <recommendedName>
        <fullName evidence="6">Aminotransferase</fullName>
        <ecNumber evidence="6">2.6.1.-</ecNumber>
    </recommendedName>
</protein>
<dbReference type="InterPro" id="IPR004839">
    <property type="entry name" value="Aminotransferase_I/II_large"/>
</dbReference>
<keyword evidence="4 6" id="KW-0808">Transferase</keyword>
<dbReference type="InterPro" id="IPR004838">
    <property type="entry name" value="NHTrfase_class1_PyrdxlP-BS"/>
</dbReference>
<gene>
    <name evidence="8" type="ORF">AB1471_00025</name>
</gene>
<name>A0ABV3PZ88_9BACL</name>
<evidence type="ECO:0000256" key="4">
    <source>
        <dbReference type="ARBA" id="ARBA00022679"/>
    </source>
</evidence>
<evidence type="ECO:0000256" key="1">
    <source>
        <dbReference type="ARBA" id="ARBA00001933"/>
    </source>
</evidence>
<dbReference type="InterPro" id="IPR015421">
    <property type="entry name" value="PyrdxlP-dep_Trfase_major"/>
</dbReference>
<evidence type="ECO:0000256" key="3">
    <source>
        <dbReference type="ARBA" id="ARBA00022576"/>
    </source>
</evidence>
<evidence type="ECO:0000313" key="9">
    <source>
        <dbReference type="Proteomes" id="UP001556040"/>
    </source>
</evidence>
<evidence type="ECO:0000256" key="5">
    <source>
        <dbReference type="ARBA" id="ARBA00022898"/>
    </source>
</evidence>
<comment type="similarity">
    <text evidence="2 6">Belongs to the class-I pyridoxal-phosphate-dependent aminotransferase family.</text>
</comment>
<comment type="cofactor">
    <cofactor evidence="1 6">
        <name>pyridoxal 5'-phosphate</name>
        <dbReference type="ChEBI" id="CHEBI:597326"/>
    </cofactor>
</comment>
<dbReference type="PRINTS" id="PR00753">
    <property type="entry name" value="ACCSYNTHASE"/>
</dbReference>
<dbReference type="PANTHER" id="PTHR46383:SF1">
    <property type="entry name" value="ASPARTATE AMINOTRANSFERASE"/>
    <property type="match status" value="1"/>
</dbReference>